<evidence type="ECO:0000313" key="9">
    <source>
        <dbReference type="Proteomes" id="UP000054653"/>
    </source>
</evidence>
<keyword evidence="3 6" id="KW-0518">Myosin</keyword>
<keyword evidence="1 6" id="KW-0547">Nucleotide-binding</keyword>
<evidence type="ECO:0000256" key="6">
    <source>
        <dbReference type="PROSITE-ProRule" id="PRU00782"/>
    </source>
</evidence>
<evidence type="ECO:0000313" key="8">
    <source>
        <dbReference type="EMBL" id="KRY25573.1"/>
    </source>
</evidence>
<dbReference type="GO" id="GO:0000146">
    <property type="term" value="F:microfilament motor activity"/>
    <property type="evidence" value="ECO:0007669"/>
    <property type="project" value="TreeGrafter"/>
</dbReference>
<dbReference type="EMBL" id="JYDI01002246">
    <property type="protein sequence ID" value="KRY25573.1"/>
    <property type="molecule type" value="Genomic_DNA"/>
</dbReference>
<keyword evidence="2 6" id="KW-0067">ATP-binding</keyword>
<keyword evidence="5 6" id="KW-0009">Actin-binding</keyword>
<dbReference type="GO" id="GO:0007015">
    <property type="term" value="P:actin filament organization"/>
    <property type="evidence" value="ECO:0007669"/>
    <property type="project" value="TreeGrafter"/>
</dbReference>
<dbReference type="PRINTS" id="PR00193">
    <property type="entry name" value="MYOSINHEAVY"/>
</dbReference>
<evidence type="ECO:0000256" key="4">
    <source>
        <dbReference type="ARBA" id="ARBA00023175"/>
    </source>
</evidence>
<comment type="caution">
    <text evidence="6">Lacks conserved residue(s) required for the propagation of feature annotation.</text>
</comment>
<dbReference type="GO" id="GO:0005524">
    <property type="term" value="F:ATP binding"/>
    <property type="evidence" value="ECO:0007669"/>
    <property type="project" value="UniProtKB-UniRule"/>
</dbReference>
<dbReference type="OMA" id="KCENDNS"/>
<evidence type="ECO:0000256" key="3">
    <source>
        <dbReference type="ARBA" id="ARBA00023123"/>
    </source>
</evidence>
<dbReference type="Proteomes" id="UP000054653">
    <property type="component" value="Unassembled WGS sequence"/>
</dbReference>
<dbReference type="Gene3D" id="3.40.850.10">
    <property type="entry name" value="Kinesin motor domain"/>
    <property type="match status" value="1"/>
</dbReference>
<dbReference type="PANTHER" id="PTHR13140:SF706">
    <property type="entry name" value="DILUTE CLASS UNCONVENTIONAL MYOSIN, ISOFORM C"/>
    <property type="match status" value="1"/>
</dbReference>
<dbReference type="InterPro" id="IPR027417">
    <property type="entry name" value="P-loop_NTPase"/>
</dbReference>
<accession>A0A0V1AL73</accession>
<dbReference type="GO" id="GO:0005737">
    <property type="term" value="C:cytoplasm"/>
    <property type="evidence" value="ECO:0007669"/>
    <property type="project" value="TreeGrafter"/>
</dbReference>
<dbReference type="Pfam" id="PF00063">
    <property type="entry name" value="Myosin_head"/>
    <property type="match status" value="1"/>
</dbReference>
<feature type="binding site" evidence="6">
    <location>
        <begin position="77"/>
        <end position="84"/>
    </location>
    <ligand>
        <name>ATP</name>
        <dbReference type="ChEBI" id="CHEBI:30616"/>
    </ligand>
</feature>
<dbReference type="GO" id="GO:0016459">
    <property type="term" value="C:myosin complex"/>
    <property type="evidence" value="ECO:0007669"/>
    <property type="project" value="UniProtKB-KW"/>
</dbReference>
<dbReference type="InterPro" id="IPR036961">
    <property type="entry name" value="Kinesin_motor_dom_sf"/>
</dbReference>
<dbReference type="STRING" id="45882.A0A0V1AL73"/>
<reference evidence="8 9" key="1">
    <citation type="submission" date="2015-01" db="EMBL/GenBank/DDBJ databases">
        <title>Evolution of Trichinella species and genotypes.</title>
        <authorList>
            <person name="Korhonen P.K."/>
            <person name="Edoardo P."/>
            <person name="Giuseppe L.R."/>
            <person name="Gasser R.B."/>
        </authorList>
    </citation>
    <scope>NUCLEOTIDE SEQUENCE [LARGE SCALE GENOMIC DNA]</scope>
    <source>
        <strain evidence="8">ISS120</strain>
    </source>
</reference>
<sequence length="172" mass="19465">MLVVLKYVSEKSIFFNLGIVLVAVNPYKDVDLYDKSIYKLYRNGNVRQLDPHIFGIAEEAFSSLDQQKQNQSIIISGESGAGKTVSANHVFRYLTQACAHRHAIDSLIIASNSLIEVILPIYFSSLILSLYSFALHSLQGFWKCENDNSSRFVKFTRIFFDDRLNASGAQME</sequence>
<proteinExistence type="inferred from homology"/>
<dbReference type="PANTHER" id="PTHR13140">
    <property type="entry name" value="MYOSIN"/>
    <property type="match status" value="1"/>
</dbReference>
<organism evidence="8 9">
    <name type="scientific">Trichinella britovi</name>
    <name type="common">Parasitic roundworm</name>
    <dbReference type="NCBI Taxonomy" id="45882"/>
    <lineage>
        <taxon>Eukaryota</taxon>
        <taxon>Metazoa</taxon>
        <taxon>Ecdysozoa</taxon>
        <taxon>Nematoda</taxon>
        <taxon>Enoplea</taxon>
        <taxon>Dorylaimia</taxon>
        <taxon>Trichinellida</taxon>
        <taxon>Trichinellidae</taxon>
        <taxon>Trichinella</taxon>
    </lineage>
</organism>
<dbReference type="GO" id="GO:0051015">
    <property type="term" value="F:actin filament binding"/>
    <property type="evidence" value="ECO:0007669"/>
    <property type="project" value="TreeGrafter"/>
</dbReference>
<dbReference type="GO" id="GO:0016020">
    <property type="term" value="C:membrane"/>
    <property type="evidence" value="ECO:0007669"/>
    <property type="project" value="TreeGrafter"/>
</dbReference>
<evidence type="ECO:0000256" key="5">
    <source>
        <dbReference type="ARBA" id="ARBA00023203"/>
    </source>
</evidence>
<dbReference type="PROSITE" id="PS51456">
    <property type="entry name" value="MYOSIN_MOTOR"/>
    <property type="match status" value="1"/>
</dbReference>
<comment type="caution">
    <text evidence="8">The sequence shown here is derived from an EMBL/GenBank/DDBJ whole genome shotgun (WGS) entry which is preliminary data.</text>
</comment>
<evidence type="ECO:0000256" key="1">
    <source>
        <dbReference type="ARBA" id="ARBA00022741"/>
    </source>
</evidence>
<evidence type="ECO:0000256" key="2">
    <source>
        <dbReference type="ARBA" id="ARBA00022840"/>
    </source>
</evidence>
<comment type="similarity">
    <text evidence="6">Belongs to the TRAFAC class myosin-kinesin ATPase superfamily. Myosin family.</text>
</comment>
<feature type="domain" description="Myosin motor" evidence="7">
    <location>
        <begin position="1"/>
        <end position="172"/>
    </location>
</feature>
<dbReference type="AlphaFoldDB" id="A0A0V1AL73"/>
<gene>
    <name evidence="8" type="primary">Myo5a</name>
    <name evidence="8" type="ORF">T03_15118</name>
</gene>
<protein>
    <submittedName>
        <fullName evidence="8">Unconventional myosin-Va</fullName>
    </submittedName>
</protein>
<keyword evidence="9" id="KW-1185">Reference proteome</keyword>
<keyword evidence="4 6" id="KW-0505">Motor protein</keyword>
<name>A0A0V1AL73_TRIBR</name>
<evidence type="ECO:0000259" key="7">
    <source>
        <dbReference type="PROSITE" id="PS51456"/>
    </source>
</evidence>
<dbReference type="InterPro" id="IPR001609">
    <property type="entry name" value="Myosin_head_motor_dom-like"/>
</dbReference>
<dbReference type="SUPFAM" id="SSF52540">
    <property type="entry name" value="P-loop containing nucleoside triphosphate hydrolases"/>
    <property type="match status" value="1"/>
</dbReference>
<feature type="non-terminal residue" evidence="8">
    <location>
        <position position="172"/>
    </location>
</feature>
<dbReference type="OrthoDB" id="10055605at2759"/>